<protein>
    <recommendedName>
        <fullName evidence="3 13">Beta-ketoacyl-[acyl-carrier-protein] synthase III</fullName>
        <shortName evidence="13">Beta-ketoacyl-ACP synthase III</shortName>
        <shortName evidence="13">KAS III</shortName>
        <ecNumber evidence="3 13">2.3.1.180</ecNumber>
    </recommendedName>
    <alternativeName>
        <fullName evidence="13">3-oxoacyl-[acyl-carrier-protein] synthase 3</fullName>
    </alternativeName>
    <alternativeName>
        <fullName evidence="13">3-oxoacyl-[acyl-carrier-protein] synthase III</fullName>
    </alternativeName>
</protein>
<evidence type="ECO:0000256" key="6">
    <source>
        <dbReference type="ARBA" id="ARBA00022679"/>
    </source>
</evidence>
<dbReference type="GO" id="GO:0044550">
    <property type="term" value="P:secondary metabolite biosynthetic process"/>
    <property type="evidence" value="ECO:0007669"/>
    <property type="project" value="TreeGrafter"/>
</dbReference>
<dbReference type="PANTHER" id="PTHR34069:SF2">
    <property type="entry name" value="BETA-KETOACYL-[ACYL-CARRIER-PROTEIN] SYNTHASE III"/>
    <property type="match status" value="1"/>
</dbReference>
<dbReference type="GO" id="GO:0005737">
    <property type="term" value="C:cytoplasm"/>
    <property type="evidence" value="ECO:0007669"/>
    <property type="project" value="UniProtKB-SubCell"/>
</dbReference>
<evidence type="ECO:0000256" key="2">
    <source>
        <dbReference type="ARBA" id="ARBA00008642"/>
    </source>
</evidence>
<dbReference type="RefSeq" id="WP_129562455.1">
    <property type="nucleotide sequence ID" value="NZ_CADIKL010000020.1"/>
</dbReference>
<dbReference type="AlphaFoldDB" id="A0A6J5GDS1"/>
<dbReference type="GO" id="GO:0033818">
    <property type="term" value="F:beta-ketoacyl-acyl-carrier-protein synthase III activity"/>
    <property type="evidence" value="ECO:0007669"/>
    <property type="project" value="UniProtKB-UniRule"/>
</dbReference>
<keyword evidence="9 13" id="KW-0275">Fatty acid biosynthesis</keyword>
<comment type="pathway">
    <text evidence="1 13">Lipid metabolism; fatty acid biosynthesis.</text>
</comment>
<dbReference type="UniPathway" id="UPA00094"/>
<dbReference type="InterPro" id="IPR013751">
    <property type="entry name" value="ACP_syn_III_N"/>
</dbReference>
<sequence length="329" mass="34669">MAQSTLYSRVLGTGSFLPPERVTNQDLAERLAAKGVETSDEWIVARTGIHSRYFAAPDVTTSDLALAASQRAIAAADVDPQSIDLIIVATSTPDFVFPSTACLLQNKLGIRNHGAAFDVQAVCSGFAYAVSIADSLIRSGQHKTALIVGAETFSRILDFNDRTTCVLFGDGAGAIVLQASDEPGVLSSALHADGSYAHILCTPGNVNGGVIAGNAFLHMDGQAVFKLAVNVLEKVAIEALEKAQLTADQVDWLIPHQANIRIMQGTCRKLGLPAERMVVTVGEHGNTSAASIPLAFDVAVRDGRIKRGQNVLIEGVGGGFTWGASVIRF</sequence>
<comment type="subunit">
    <text evidence="13">Homodimer.</text>
</comment>
<evidence type="ECO:0000256" key="12">
    <source>
        <dbReference type="ARBA" id="ARBA00051096"/>
    </source>
</evidence>
<dbReference type="EC" id="2.3.1.180" evidence="3 13"/>
<reference evidence="16 17" key="1">
    <citation type="submission" date="2020-04" db="EMBL/GenBank/DDBJ databases">
        <authorList>
            <person name="De Canck E."/>
        </authorList>
    </citation>
    <scope>NUCLEOTIDE SEQUENCE [LARGE SCALE GENOMIC DNA]</scope>
    <source>
        <strain evidence="16 17">LMG 28688</strain>
    </source>
</reference>
<dbReference type="CDD" id="cd00830">
    <property type="entry name" value="KAS_III"/>
    <property type="match status" value="1"/>
</dbReference>
<dbReference type="Gene3D" id="3.40.47.10">
    <property type="match status" value="2"/>
</dbReference>
<comment type="similarity">
    <text evidence="2 13">Belongs to the thiolase-like superfamily. FabH family.</text>
</comment>
<comment type="catalytic activity">
    <reaction evidence="12">
        <text>malonyl-[ACP] + acetyl-CoA + H(+) = 3-oxobutanoyl-[ACP] + CO2 + CoA</text>
        <dbReference type="Rhea" id="RHEA:12080"/>
        <dbReference type="Rhea" id="RHEA-COMP:9623"/>
        <dbReference type="Rhea" id="RHEA-COMP:9625"/>
        <dbReference type="ChEBI" id="CHEBI:15378"/>
        <dbReference type="ChEBI" id="CHEBI:16526"/>
        <dbReference type="ChEBI" id="CHEBI:57287"/>
        <dbReference type="ChEBI" id="CHEBI:57288"/>
        <dbReference type="ChEBI" id="CHEBI:78449"/>
        <dbReference type="ChEBI" id="CHEBI:78450"/>
        <dbReference type="EC" id="2.3.1.180"/>
    </reaction>
    <physiologicalReaction direction="left-to-right" evidence="12">
        <dbReference type="Rhea" id="RHEA:12081"/>
    </physiologicalReaction>
</comment>
<keyword evidence="17" id="KW-1185">Reference proteome</keyword>
<evidence type="ECO:0000256" key="5">
    <source>
        <dbReference type="ARBA" id="ARBA00022516"/>
    </source>
</evidence>
<feature type="region of interest" description="ACP-binding" evidence="13">
    <location>
        <begin position="257"/>
        <end position="261"/>
    </location>
</feature>
<dbReference type="FunFam" id="3.40.47.10:FF:000004">
    <property type="entry name" value="3-oxoacyl-[acyl-carrier-protein] synthase 3"/>
    <property type="match status" value="1"/>
</dbReference>
<keyword evidence="11 13" id="KW-0012">Acyltransferase</keyword>
<keyword evidence="8 13" id="KW-0443">Lipid metabolism</keyword>
<feature type="active site" evidence="13">
    <location>
        <position position="256"/>
    </location>
</feature>
<dbReference type="InterPro" id="IPR016039">
    <property type="entry name" value="Thiolase-like"/>
</dbReference>
<keyword evidence="4 13" id="KW-0963">Cytoplasm</keyword>
<keyword evidence="5 13" id="KW-0444">Lipid biosynthesis</keyword>
<feature type="active site" evidence="13">
    <location>
        <position position="123"/>
    </location>
</feature>
<organism evidence="16 17">
    <name type="scientific">Paraburkholderia caffeinitolerans</name>
    <dbReference type="NCBI Taxonomy" id="1723730"/>
    <lineage>
        <taxon>Bacteria</taxon>
        <taxon>Pseudomonadati</taxon>
        <taxon>Pseudomonadota</taxon>
        <taxon>Betaproteobacteria</taxon>
        <taxon>Burkholderiales</taxon>
        <taxon>Burkholderiaceae</taxon>
        <taxon>Paraburkholderia</taxon>
    </lineage>
</organism>
<evidence type="ECO:0000256" key="9">
    <source>
        <dbReference type="ARBA" id="ARBA00023160"/>
    </source>
</evidence>
<evidence type="ECO:0000313" key="16">
    <source>
        <dbReference type="EMBL" id="CAB3794861.1"/>
    </source>
</evidence>
<dbReference type="InterPro" id="IPR004655">
    <property type="entry name" value="FabH"/>
</dbReference>
<dbReference type="SUPFAM" id="SSF53901">
    <property type="entry name" value="Thiolase-like"/>
    <property type="match status" value="1"/>
</dbReference>
<dbReference type="PANTHER" id="PTHR34069">
    <property type="entry name" value="3-OXOACYL-[ACYL-CARRIER-PROTEIN] SYNTHASE 3"/>
    <property type="match status" value="1"/>
</dbReference>
<dbReference type="Pfam" id="PF08545">
    <property type="entry name" value="ACP_syn_III"/>
    <property type="match status" value="1"/>
</dbReference>
<feature type="domain" description="Beta-ketoacyl-[acyl-carrier-protein] synthase III N-terminal" evidence="15">
    <location>
        <begin position="117"/>
        <end position="194"/>
    </location>
</feature>
<dbReference type="InterPro" id="IPR013747">
    <property type="entry name" value="ACP_syn_III_C"/>
</dbReference>
<evidence type="ECO:0000256" key="8">
    <source>
        <dbReference type="ARBA" id="ARBA00023098"/>
    </source>
</evidence>
<comment type="domain">
    <text evidence="13">The last Arg residue of the ACP-binding site is essential for the weak association between ACP/AcpP and FabH.</text>
</comment>
<dbReference type="GO" id="GO:0006633">
    <property type="term" value="P:fatty acid biosynthetic process"/>
    <property type="evidence" value="ECO:0007669"/>
    <property type="project" value="UniProtKB-UniRule"/>
</dbReference>
<evidence type="ECO:0000256" key="13">
    <source>
        <dbReference type="HAMAP-Rule" id="MF_01815"/>
    </source>
</evidence>
<evidence type="ECO:0000313" key="17">
    <source>
        <dbReference type="Proteomes" id="UP000494119"/>
    </source>
</evidence>
<gene>
    <name evidence="13 16" type="primary">fabH</name>
    <name evidence="16" type="ORF">LMG28688_03994</name>
</gene>
<proteinExistence type="inferred from homology"/>
<name>A0A6J5GDS1_9BURK</name>
<keyword evidence="7 13" id="KW-0276">Fatty acid metabolism</keyword>
<feature type="domain" description="Beta-ketoacyl-[acyl-carrier-protein] synthase III C-terminal" evidence="14">
    <location>
        <begin position="240"/>
        <end position="328"/>
    </location>
</feature>
<dbReference type="Pfam" id="PF08541">
    <property type="entry name" value="ACP_syn_III_C"/>
    <property type="match status" value="1"/>
</dbReference>
<evidence type="ECO:0000256" key="4">
    <source>
        <dbReference type="ARBA" id="ARBA00022490"/>
    </source>
</evidence>
<dbReference type="NCBIfam" id="NF006829">
    <property type="entry name" value="PRK09352.1"/>
    <property type="match status" value="1"/>
</dbReference>
<dbReference type="EMBL" id="CADIKL010000020">
    <property type="protein sequence ID" value="CAB3794861.1"/>
    <property type="molecule type" value="Genomic_DNA"/>
</dbReference>
<evidence type="ECO:0000259" key="15">
    <source>
        <dbReference type="Pfam" id="PF08545"/>
    </source>
</evidence>
<evidence type="ECO:0000256" key="7">
    <source>
        <dbReference type="ARBA" id="ARBA00022832"/>
    </source>
</evidence>
<evidence type="ECO:0000256" key="10">
    <source>
        <dbReference type="ARBA" id="ARBA00023268"/>
    </source>
</evidence>
<dbReference type="HAMAP" id="MF_01815">
    <property type="entry name" value="FabH"/>
    <property type="match status" value="1"/>
</dbReference>
<evidence type="ECO:0000259" key="14">
    <source>
        <dbReference type="Pfam" id="PF08541"/>
    </source>
</evidence>
<comment type="function">
    <text evidence="13">Catalyzes the condensation reaction of fatty acid synthesis by the addition to an acyl acceptor of two carbons from malonyl-ACP. Catalyzes the first condensation reaction which initiates fatty acid synthesis and may therefore play a role in governing the total rate of fatty acid production. Possesses both acetoacetyl-ACP synthase and acetyl transacylase activities. Its substrate specificity determines the biosynthesis of branched-chain and/or straight-chain of fatty acids.</text>
</comment>
<keyword evidence="10 13" id="KW-0511">Multifunctional enzyme</keyword>
<dbReference type="GO" id="GO:0004315">
    <property type="term" value="F:3-oxoacyl-[acyl-carrier-protein] synthase activity"/>
    <property type="evidence" value="ECO:0007669"/>
    <property type="project" value="InterPro"/>
</dbReference>
<evidence type="ECO:0000256" key="1">
    <source>
        <dbReference type="ARBA" id="ARBA00005194"/>
    </source>
</evidence>
<keyword evidence="6 13" id="KW-0808">Transferase</keyword>
<evidence type="ECO:0000256" key="3">
    <source>
        <dbReference type="ARBA" id="ARBA00012333"/>
    </source>
</evidence>
<evidence type="ECO:0000256" key="11">
    <source>
        <dbReference type="ARBA" id="ARBA00023315"/>
    </source>
</evidence>
<accession>A0A6J5GDS1</accession>
<feature type="active site" evidence="13">
    <location>
        <position position="286"/>
    </location>
</feature>
<dbReference type="Proteomes" id="UP000494119">
    <property type="component" value="Unassembled WGS sequence"/>
</dbReference>
<comment type="subcellular location">
    <subcellularLocation>
        <location evidence="13">Cytoplasm</location>
    </subcellularLocation>
</comment>
<dbReference type="NCBIfam" id="TIGR00747">
    <property type="entry name" value="fabH"/>
    <property type="match status" value="1"/>
</dbReference>